<gene>
    <name evidence="1" type="ORF">SAMN02745130_01805</name>
</gene>
<dbReference type="AlphaFoldDB" id="A0A1T4WJL6"/>
<dbReference type="EMBL" id="FUYB01000006">
    <property type="protein sequence ID" value="SKA77520.1"/>
    <property type="molecule type" value="Genomic_DNA"/>
</dbReference>
<keyword evidence="2" id="KW-1185">Reference proteome</keyword>
<reference evidence="1 2" key="1">
    <citation type="submission" date="2017-02" db="EMBL/GenBank/DDBJ databases">
        <authorList>
            <person name="Peterson S.W."/>
        </authorList>
    </citation>
    <scope>NUCLEOTIDE SEQUENCE [LARGE SCALE GENOMIC DNA]</scope>
    <source>
        <strain evidence="1 2">ATCC 49788</strain>
    </source>
</reference>
<evidence type="ECO:0000313" key="2">
    <source>
        <dbReference type="Proteomes" id="UP000190460"/>
    </source>
</evidence>
<protein>
    <submittedName>
        <fullName evidence="1">Uncharacterized protein</fullName>
    </submittedName>
</protein>
<feature type="non-terminal residue" evidence="1">
    <location>
        <position position="103"/>
    </location>
</feature>
<proteinExistence type="predicted"/>
<organism evidence="1 2">
    <name type="scientific">Thiothrix eikelboomii</name>
    <dbReference type="NCBI Taxonomy" id="92487"/>
    <lineage>
        <taxon>Bacteria</taxon>
        <taxon>Pseudomonadati</taxon>
        <taxon>Pseudomonadota</taxon>
        <taxon>Gammaproteobacteria</taxon>
        <taxon>Thiotrichales</taxon>
        <taxon>Thiotrichaceae</taxon>
        <taxon>Thiothrix</taxon>
    </lineage>
</organism>
<dbReference type="RefSeq" id="WP_143594306.1">
    <property type="nucleotide sequence ID" value="NZ_FUYB01000006.1"/>
</dbReference>
<sequence>MKPALLEEFYHAGLELFLQDGQLMAGVRKGCTPSPEVLAQAKAMKAEIMAAFQKPKYPSIWDVTIQTKGKVQTMIVIDPLHEDEATFKRELVERFGEQRLVMM</sequence>
<dbReference type="STRING" id="92487.SAMN02745130_01805"/>
<dbReference type="Proteomes" id="UP000190460">
    <property type="component" value="Unassembled WGS sequence"/>
</dbReference>
<accession>A0A1T4WJL6</accession>
<name>A0A1T4WJL6_9GAMM</name>
<evidence type="ECO:0000313" key="1">
    <source>
        <dbReference type="EMBL" id="SKA77520.1"/>
    </source>
</evidence>